<comment type="caution">
    <text evidence="8">The sequence shown here is derived from an EMBL/GenBank/DDBJ whole genome shotgun (WGS) entry which is preliminary data.</text>
</comment>
<organism evidence="8 9">
    <name type="scientific">Natronogracilivirga saccharolytica</name>
    <dbReference type="NCBI Taxonomy" id="2812953"/>
    <lineage>
        <taxon>Bacteria</taxon>
        <taxon>Pseudomonadati</taxon>
        <taxon>Balneolota</taxon>
        <taxon>Balneolia</taxon>
        <taxon>Balneolales</taxon>
        <taxon>Cyclonatronaceae</taxon>
        <taxon>Natronogracilivirga</taxon>
    </lineage>
</organism>
<evidence type="ECO:0000313" key="8">
    <source>
        <dbReference type="EMBL" id="MBP3192761.1"/>
    </source>
</evidence>
<evidence type="ECO:0000256" key="7">
    <source>
        <dbReference type="SAM" id="Phobius"/>
    </source>
</evidence>
<dbReference type="InterPro" id="IPR051907">
    <property type="entry name" value="DoxX-like_oxidoreductase"/>
</dbReference>
<keyword evidence="4 7" id="KW-0812">Transmembrane</keyword>
<keyword evidence="6 7" id="KW-0472">Membrane</keyword>
<name>A0A8J7S9Y7_9BACT</name>
<evidence type="ECO:0000256" key="4">
    <source>
        <dbReference type="ARBA" id="ARBA00022692"/>
    </source>
</evidence>
<feature type="transmembrane region" description="Helical" evidence="7">
    <location>
        <begin position="53"/>
        <end position="72"/>
    </location>
</feature>
<sequence>MVNASNDQNKDIALLLLRLGVGIIFIVAGWGKITGIEGTQGFFGEIGIPLPGLMAWIVAIVEFVGGILVLVGAYIRIPAILLAIIMVVALLTTKVIPGESFSAYRLDLMLLLASAALALMGSGKFSLDDKLGSK</sequence>
<keyword evidence="5 7" id="KW-1133">Transmembrane helix</keyword>
<reference evidence="8" key="1">
    <citation type="submission" date="2021-02" db="EMBL/GenBank/DDBJ databases">
        <title>Natronogracilivirga saccharolytica gen. nov. sp. nov. a new anaerobic, haloalkiliphilic carbohydrate-fermenting bacterium from soda lake and proposing of Cyclonatronumiaceae fam. nov. in the phylum Balneolaeota.</title>
        <authorList>
            <person name="Zhilina T.N."/>
            <person name="Sorokin D.Y."/>
            <person name="Zavarzina D.G."/>
            <person name="Toshchakov S.V."/>
            <person name="Kublanov I.V."/>
        </authorList>
    </citation>
    <scope>NUCLEOTIDE SEQUENCE</scope>
    <source>
        <strain evidence="8">Z-1702</strain>
    </source>
</reference>
<dbReference type="GO" id="GO:0005886">
    <property type="term" value="C:plasma membrane"/>
    <property type="evidence" value="ECO:0007669"/>
    <property type="project" value="UniProtKB-SubCell"/>
</dbReference>
<evidence type="ECO:0000256" key="1">
    <source>
        <dbReference type="ARBA" id="ARBA00004651"/>
    </source>
</evidence>
<evidence type="ECO:0000256" key="3">
    <source>
        <dbReference type="ARBA" id="ARBA00022475"/>
    </source>
</evidence>
<dbReference type="Pfam" id="PF07681">
    <property type="entry name" value="DoxX"/>
    <property type="match status" value="1"/>
</dbReference>
<comment type="subcellular location">
    <subcellularLocation>
        <location evidence="1">Cell membrane</location>
        <topology evidence="1">Multi-pass membrane protein</topology>
    </subcellularLocation>
</comment>
<comment type="similarity">
    <text evidence="2">Belongs to the DoxX family.</text>
</comment>
<evidence type="ECO:0000256" key="2">
    <source>
        <dbReference type="ARBA" id="ARBA00006679"/>
    </source>
</evidence>
<keyword evidence="9" id="KW-1185">Reference proteome</keyword>
<evidence type="ECO:0000313" key="9">
    <source>
        <dbReference type="Proteomes" id="UP000673975"/>
    </source>
</evidence>
<accession>A0A8J7S9Y7</accession>
<protein>
    <submittedName>
        <fullName evidence="8">DoxX family protein</fullName>
    </submittedName>
</protein>
<dbReference type="PANTHER" id="PTHR33452:SF1">
    <property type="entry name" value="INNER MEMBRANE PROTEIN YPHA-RELATED"/>
    <property type="match status" value="1"/>
</dbReference>
<keyword evidence="3" id="KW-1003">Cell membrane</keyword>
<dbReference type="Proteomes" id="UP000673975">
    <property type="component" value="Unassembled WGS sequence"/>
</dbReference>
<evidence type="ECO:0000256" key="6">
    <source>
        <dbReference type="ARBA" id="ARBA00023136"/>
    </source>
</evidence>
<feature type="transmembrane region" description="Helical" evidence="7">
    <location>
        <begin position="79"/>
        <end position="96"/>
    </location>
</feature>
<dbReference type="AlphaFoldDB" id="A0A8J7S9Y7"/>
<dbReference type="InterPro" id="IPR032808">
    <property type="entry name" value="DoxX"/>
</dbReference>
<gene>
    <name evidence="8" type="ORF">NATSA_08805</name>
</gene>
<evidence type="ECO:0000256" key="5">
    <source>
        <dbReference type="ARBA" id="ARBA00022989"/>
    </source>
</evidence>
<dbReference type="PANTHER" id="PTHR33452">
    <property type="entry name" value="OXIDOREDUCTASE CATD-RELATED"/>
    <property type="match status" value="1"/>
</dbReference>
<dbReference type="RefSeq" id="WP_210511782.1">
    <property type="nucleotide sequence ID" value="NZ_JAFIDN010000006.1"/>
</dbReference>
<dbReference type="EMBL" id="JAFIDN010000006">
    <property type="protein sequence ID" value="MBP3192761.1"/>
    <property type="molecule type" value="Genomic_DNA"/>
</dbReference>
<feature type="transmembrane region" description="Helical" evidence="7">
    <location>
        <begin position="108"/>
        <end position="127"/>
    </location>
</feature>
<feature type="transmembrane region" description="Helical" evidence="7">
    <location>
        <begin position="12"/>
        <end position="33"/>
    </location>
</feature>
<proteinExistence type="inferred from homology"/>